<protein>
    <submittedName>
        <fullName evidence="2">Uncharacterized protein</fullName>
    </submittedName>
</protein>
<comment type="caution">
    <text evidence="2">The sequence shown here is derived from an EMBL/GenBank/DDBJ whole genome shotgun (WGS) entry which is preliminary data.</text>
</comment>
<organism evidence="2 3">
    <name type="scientific">Devosia nitrariae</name>
    <dbReference type="NCBI Taxonomy" id="2071872"/>
    <lineage>
        <taxon>Bacteria</taxon>
        <taxon>Pseudomonadati</taxon>
        <taxon>Pseudomonadota</taxon>
        <taxon>Alphaproteobacteria</taxon>
        <taxon>Hyphomicrobiales</taxon>
        <taxon>Devosiaceae</taxon>
        <taxon>Devosia</taxon>
    </lineage>
</organism>
<reference evidence="3" key="1">
    <citation type="journal article" date="2019" name="Int. J. Syst. Evol. Microbiol.">
        <title>The Global Catalogue of Microorganisms (GCM) 10K type strain sequencing project: providing services to taxonomists for standard genome sequencing and annotation.</title>
        <authorList>
            <consortium name="The Broad Institute Genomics Platform"/>
            <consortium name="The Broad Institute Genome Sequencing Center for Infectious Disease"/>
            <person name="Wu L."/>
            <person name="Ma J."/>
        </authorList>
    </citation>
    <scope>NUCLEOTIDE SEQUENCE [LARGE SCALE GENOMIC DNA]</scope>
    <source>
        <strain evidence="3">NBRC 112416</strain>
    </source>
</reference>
<sequence>MPPERPVRDPTLLGFLPRASHQNEPDTTRGVCRRACFHAAAVRNKGGRWRKGKVLPMPRNPFQRPVPVTHNHSVPRHGAPLPVRKPEERKLTQLKQDVPALPPLEELLAKAKQR</sequence>
<accession>A0ABQ5W8U5</accession>
<keyword evidence="3" id="KW-1185">Reference proteome</keyword>
<feature type="region of interest" description="Disordered" evidence="1">
    <location>
        <begin position="1"/>
        <end position="28"/>
    </location>
</feature>
<dbReference type="EMBL" id="BSNS01000016">
    <property type="protein sequence ID" value="GLQ56056.1"/>
    <property type="molecule type" value="Genomic_DNA"/>
</dbReference>
<proteinExistence type="predicted"/>
<evidence type="ECO:0000313" key="2">
    <source>
        <dbReference type="EMBL" id="GLQ56056.1"/>
    </source>
</evidence>
<evidence type="ECO:0000313" key="3">
    <source>
        <dbReference type="Proteomes" id="UP001156691"/>
    </source>
</evidence>
<name>A0ABQ5W8U5_9HYPH</name>
<evidence type="ECO:0000256" key="1">
    <source>
        <dbReference type="SAM" id="MobiDB-lite"/>
    </source>
</evidence>
<gene>
    <name evidence="2" type="ORF">GCM10010862_33150</name>
</gene>
<feature type="region of interest" description="Disordered" evidence="1">
    <location>
        <begin position="48"/>
        <end position="86"/>
    </location>
</feature>
<dbReference type="Proteomes" id="UP001156691">
    <property type="component" value="Unassembled WGS sequence"/>
</dbReference>